<keyword evidence="5" id="KW-1133">Transmembrane helix</keyword>
<evidence type="ECO:0000256" key="7">
    <source>
        <dbReference type="ARBA" id="ARBA00023180"/>
    </source>
</evidence>
<dbReference type="STRING" id="247490.KSU1_C0019"/>
<evidence type="ECO:0000256" key="8">
    <source>
        <dbReference type="ARBA" id="ARBA00023235"/>
    </source>
</evidence>
<feature type="domain" description="Heparinase II/III-like C-terminal" evidence="9">
    <location>
        <begin position="404"/>
        <end position="597"/>
    </location>
</feature>
<keyword evidence="4" id="KW-0732">Signal</keyword>
<dbReference type="GO" id="GO:0016829">
    <property type="term" value="F:lyase activity"/>
    <property type="evidence" value="ECO:0007669"/>
    <property type="project" value="InterPro"/>
</dbReference>
<evidence type="ECO:0000256" key="3">
    <source>
        <dbReference type="ARBA" id="ARBA00022692"/>
    </source>
</evidence>
<keyword evidence="11" id="KW-1185">Reference proteome</keyword>
<dbReference type="Proteomes" id="UP000002985">
    <property type="component" value="Unassembled WGS sequence"/>
</dbReference>
<evidence type="ECO:0000313" key="10">
    <source>
        <dbReference type="EMBL" id="GAB61615.1"/>
    </source>
</evidence>
<evidence type="ECO:0000256" key="6">
    <source>
        <dbReference type="ARBA" id="ARBA00023136"/>
    </source>
</evidence>
<dbReference type="InterPro" id="IPR008929">
    <property type="entry name" value="Chondroitin_lyas"/>
</dbReference>
<gene>
    <name evidence="10" type="ORF">KSU1_C0019</name>
</gene>
<dbReference type="AlphaFoldDB" id="I3IIS0"/>
<organism evidence="10 11">
    <name type="scientific">Candidatus Jettenia caeni</name>
    <dbReference type="NCBI Taxonomy" id="247490"/>
    <lineage>
        <taxon>Bacteria</taxon>
        <taxon>Pseudomonadati</taxon>
        <taxon>Planctomycetota</taxon>
        <taxon>Candidatus Brocadiia</taxon>
        <taxon>Candidatus Brocadiales</taxon>
        <taxon>Candidatus Brocadiaceae</taxon>
        <taxon>Candidatus Jettenia</taxon>
    </lineage>
</organism>
<evidence type="ECO:0000256" key="1">
    <source>
        <dbReference type="ARBA" id="ARBA00004141"/>
    </source>
</evidence>
<dbReference type="Gene3D" id="2.70.98.70">
    <property type="match status" value="1"/>
</dbReference>
<evidence type="ECO:0000256" key="2">
    <source>
        <dbReference type="ARBA" id="ARBA00004196"/>
    </source>
</evidence>
<keyword evidence="6" id="KW-0472">Membrane</keyword>
<comment type="caution">
    <text evidence="10">The sequence shown here is derived from an EMBL/GenBank/DDBJ whole genome shotgun (WGS) entry which is preliminary data.</text>
</comment>
<protein>
    <recommendedName>
        <fullName evidence="9">Heparinase II/III-like C-terminal domain-containing protein</fullName>
    </recommendedName>
</protein>
<evidence type="ECO:0000256" key="4">
    <source>
        <dbReference type="ARBA" id="ARBA00022729"/>
    </source>
</evidence>
<evidence type="ECO:0000313" key="11">
    <source>
        <dbReference type="Proteomes" id="UP000002985"/>
    </source>
</evidence>
<dbReference type="PANTHER" id="PTHR15532:SF5">
    <property type="entry name" value="SULFOTRANSFERASE DOMAIN-CONTAINING PROTEIN"/>
    <property type="match status" value="1"/>
</dbReference>
<keyword evidence="7" id="KW-0325">Glycoprotein</keyword>
<reference evidence="10 11" key="1">
    <citation type="journal article" date="2012" name="FEBS Lett.">
        <title>Anammox organism KSU-1 expresses a NirK-type copper-containing nitrite reductase instead of a NirS-type with cytochrome cd1.</title>
        <authorList>
            <person name="Hira D."/>
            <person name="Toh H."/>
            <person name="Migita C.T."/>
            <person name="Okubo H."/>
            <person name="Nishiyama T."/>
            <person name="Hattori M."/>
            <person name="Furukawa K."/>
            <person name="Fujii T."/>
        </authorList>
    </citation>
    <scope>NUCLEOTIDE SEQUENCE [LARGE SCALE GENOMIC DNA]</scope>
</reference>
<dbReference type="Gene3D" id="1.50.10.100">
    <property type="entry name" value="Chondroitin AC/alginate lyase"/>
    <property type="match status" value="1"/>
</dbReference>
<dbReference type="InterPro" id="IPR052447">
    <property type="entry name" value="Dermatan-Sulfate_Isomerase"/>
</dbReference>
<evidence type="ECO:0000259" key="9">
    <source>
        <dbReference type="Pfam" id="PF07940"/>
    </source>
</evidence>
<dbReference type="GO" id="GO:0030313">
    <property type="term" value="C:cell envelope"/>
    <property type="evidence" value="ECO:0007669"/>
    <property type="project" value="UniProtKB-SubCell"/>
</dbReference>
<dbReference type="eggNOG" id="ENOG502ZAKK">
    <property type="taxonomic scope" value="Bacteria"/>
</dbReference>
<dbReference type="SUPFAM" id="SSF48230">
    <property type="entry name" value="Chondroitin AC/alginate lyase"/>
    <property type="match status" value="1"/>
</dbReference>
<sequence length="611" mass="71279">MISTIKIRPILFLLVSMSVLNFFYGKNGSFMKEVFAFPGGNKLFPNRSVSAEAKKFITRYDEELKGWYNPVYFKDWFDTDQRFVGNIILDLSVLCWINNTASNRDYLKGWCSQAMQIQQWGDNNDLQISHLLFGLSTVYDWHRDKFDKEFQNKLRVFIYDHVRYLYEFARETQDRFWGGSYWQNHSWVNYTAILASGMALSDDYAHEASEWTTLARNKIEMIISLLPVDGSNHEGLNYSVYGNTWLVRGLTLLEVFDENIFNKSEYLKNYYKFFNALNPDNMLKIFSDIGDSPQYLWFNPCEFFLKLYHEYQLDEYRDLYLFYLDKYEYIKPGLMSTVYGLIENTSFENMPVPVRSYFSEDLGVFSDKMTVEEELDVSFFFKSGVPGGRMGHAIANQNPTYQLNRSHEHPDQNHFVIWNKNGFLISDTGYTNLKLTVDHNSLLINDVGQLGEGDWWFKDADVKNKVFSESAGLTDRGVYSRKDVSVIRADAAEFYPPEVGLKKFNRTIVWLKPMGFIIHDSIETEEPEVLKLIFHSSFDIEKSGENECVFKDKSSIRGKFISLSPQGATIDVSDHYIISHSNDVEMIGEKITIERHMQSNQEEFLTLILPQ</sequence>
<dbReference type="GO" id="GO:0016020">
    <property type="term" value="C:membrane"/>
    <property type="evidence" value="ECO:0007669"/>
    <property type="project" value="UniProtKB-SubCell"/>
</dbReference>
<comment type="subcellular location">
    <subcellularLocation>
        <location evidence="2">Cell envelope</location>
    </subcellularLocation>
    <subcellularLocation>
        <location evidence="1">Membrane</location>
        <topology evidence="1">Multi-pass membrane protein</topology>
    </subcellularLocation>
</comment>
<dbReference type="EMBL" id="BAFH01000003">
    <property type="protein sequence ID" value="GAB61615.1"/>
    <property type="molecule type" value="Genomic_DNA"/>
</dbReference>
<keyword evidence="8" id="KW-0413">Isomerase</keyword>
<evidence type="ECO:0000256" key="5">
    <source>
        <dbReference type="ARBA" id="ARBA00022989"/>
    </source>
</evidence>
<dbReference type="Pfam" id="PF07940">
    <property type="entry name" value="Hepar_II_III_C"/>
    <property type="match status" value="1"/>
</dbReference>
<dbReference type="OrthoDB" id="9772435at2"/>
<dbReference type="InterPro" id="IPR012480">
    <property type="entry name" value="Hepar_II_III_C"/>
</dbReference>
<accession>I3IIS0</accession>
<dbReference type="PANTHER" id="PTHR15532">
    <property type="match status" value="1"/>
</dbReference>
<name>I3IIS0_9BACT</name>
<keyword evidence="3" id="KW-0812">Transmembrane</keyword>
<proteinExistence type="predicted"/>
<dbReference type="GO" id="GO:0047757">
    <property type="term" value="F:chondroitin-glucuronate 5-epimerase activity"/>
    <property type="evidence" value="ECO:0007669"/>
    <property type="project" value="TreeGrafter"/>
</dbReference>